<keyword evidence="1" id="KW-1133">Transmembrane helix</keyword>
<dbReference type="AlphaFoldDB" id="A0AA96WMI9"/>
<name>A0AA96WMI9_9CYAN</name>
<feature type="transmembrane region" description="Helical" evidence="1">
    <location>
        <begin position="35"/>
        <end position="53"/>
    </location>
</feature>
<sequence>MQLKRAIWLIGILAWIFSFSDRGIAAFKDGYLSLTEGLVLLAIFVLFLSWVSLKPQPQPQPQKVAPPKLPFSFYPAQNHLAAAQARMDELQPYHLISQSYLLPYPYLAQIYHLLNLKHLETIHSFSLNNLKVVKVSSLEKTEQGGIVTFQTMLDSPLNILRIWRETIAEVKLTLHTPYTVELGIPVYGDKIIIVLFNAIPLSGTEHQFCVDIYSNLNWYKPALKPILHFASLLTLIEDLPYLEALTRKVQHLSQLDRVQLDKYLDKQLDKLDKTINHEMWLFNRFIGLYGANLWGGLELAEATT</sequence>
<protein>
    <submittedName>
        <fullName evidence="2">Uncharacterized protein</fullName>
    </submittedName>
</protein>
<reference evidence="2" key="1">
    <citation type="submission" date="2020-05" db="EMBL/GenBank/DDBJ databases">
        <authorList>
            <person name="Zhu T."/>
            <person name="Keshari N."/>
            <person name="Lu X."/>
        </authorList>
    </citation>
    <scope>NUCLEOTIDE SEQUENCE</scope>
    <source>
        <strain evidence="2">NK1-12</strain>
    </source>
</reference>
<evidence type="ECO:0000256" key="1">
    <source>
        <dbReference type="SAM" id="Phobius"/>
    </source>
</evidence>
<proteinExistence type="predicted"/>
<evidence type="ECO:0000313" key="2">
    <source>
        <dbReference type="EMBL" id="WNZ28024.1"/>
    </source>
</evidence>
<dbReference type="EMBL" id="CP053587">
    <property type="protein sequence ID" value="WNZ28024.1"/>
    <property type="molecule type" value="Genomic_DNA"/>
</dbReference>
<keyword evidence="1" id="KW-0812">Transmembrane</keyword>
<keyword evidence="1" id="KW-0472">Membrane</keyword>
<organism evidence="2">
    <name type="scientific">Leptolyngbya sp. NK1-12</name>
    <dbReference type="NCBI Taxonomy" id="2547451"/>
    <lineage>
        <taxon>Bacteria</taxon>
        <taxon>Bacillati</taxon>
        <taxon>Cyanobacteriota</taxon>
        <taxon>Cyanophyceae</taxon>
        <taxon>Leptolyngbyales</taxon>
        <taxon>Leptolyngbyaceae</taxon>
        <taxon>Leptolyngbya group</taxon>
        <taxon>Leptolyngbya</taxon>
    </lineage>
</organism>
<accession>A0AA96WMI9</accession>
<gene>
    <name evidence="2" type="ORF">HJG54_33955</name>
</gene>